<proteinExistence type="predicted"/>
<feature type="compositionally biased region" description="Low complexity" evidence="1">
    <location>
        <begin position="1"/>
        <end position="13"/>
    </location>
</feature>
<dbReference type="AlphaFoldDB" id="A0A5C3N9U4"/>
<dbReference type="Proteomes" id="UP000305948">
    <property type="component" value="Unassembled WGS sequence"/>
</dbReference>
<sequence>MSRSRSSSPSSDYRPSDDDSDKENNENSCPQDDVTYDSEDEREPPRKHYAQLDTTKINRLLRPLKAKCTHLANFSEAILPSTGNTGPRMITTYSHRPRATRVHRPHSNRTQPLEPESSIPPLAVLAEPEMMRPTRLQRLGDAGMMELSRRIYAIRDCFKNILDNVYQKDMRGAAGYSARMSCTGASEEEVEGRAVRPRWIGYEPSKQRIPSLRVLCSVVAGRHMKLEKPELNDGNSLVERDVGETVGIDEEAEVIDELYNSVFPPYRQRTLVSHALTHILDTEKVNRNQTLLKSLLEIVLDYDPPLVPESHAVVRALLSVALTQNPNKRMSPPPVCHDSHVSWLDDLHRACTDQDPQHHYPPPETGPLRPKYARKPGSPIPPPTLIGIMLDILQKGSVEDALEVWTCKAMTRFLDNMRQNDQPCYFLLLTGMADAITRGAVAKDTLEALEDEEALLGVQSAFCDILRSLLRWVCPSSTSIDGAAHILPKKQRRRWFGAAGALSSPSRSEALPVPDKTIFGKPATLDDVQEIVDFLIHISPCGLHASNVREVSELIICLLAVCAVDAPVPETSILPSDKAKLEAMLKEATPSSTAFEYLTDGILHRTLVVLSSAHAHTVDSSWDSFSGFAERLRASKLLRLEASWWVCALKSYDHIHEGRIVSASSLFTSRKECDKWEKCRGWLVEEVERSERAVYGGEEWEWEEMIGCWVKKASGKRRGRSGDDEERMDLRYEERVKRRRMATPEPEEEDFSLVLGPGAMDHFSSRSTASSPDPISSFAKSAWTYHSAEPPLASPSRSDRSDDSEDERWVRQATDPDSVLDTFSSDDALDLFAYGSPP</sequence>
<name>A0A5C3N9U4_9AGAM</name>
<feature type="compositionally biased region" description="Basic residues" evidence="1">
    <location>
        <begin position="98"/>
        <end position="107"/>
    </location>
</feature>
<gene>
    <name evidence="2" type="ORF">OE88DRAFT_1654479</name>
</gene>
<protein>
    <submittedName>
        <fullName evidence="2">Uncharacterized protein</fullName>
    </submittedName>
</protein>
<feature type="region of interest" description="Disordered" evidence="1">
    <location>
        <begin position="1"/>
        <end position="54"/>
    </location>
</feature>
<feature type="compositionally biased region" description="Basic and acidic residues" evidence="1">
    <location>
        <begin position="14"/>
        <end position="25"/>
    </location>
</feature>
<reference evidence="2 3" key="1">
    <citation type="journal article" date="2019" name="Nat. Ecol. Evol.">
        <title>Megaphylogeny resolves global patterns of mushroom evolution.</title>
        <authorList>
            <person name="Varga T."/>
            <person name="Krizsan K."/>
            <person name="Foldi C."/>
            <person name="Dima B."/>
            <person name="Sanchez-Garcia M."/>
            <person name="Sanchez-Ramirez S."/>
            <person name="Szollosi G.J."/>
            <person name="Szarkandi J.G."/>
            <person name="Papp V."/>
            <person name="Albert L."/>
            <person name="Andreopoulos W."/>
            <person name="Angelini C."/>
            <person name="Antonin V."/>
            <person name="Barry K.W."/>
            <person name="Bougher N.L."/>
            <person name="Buchanan P."/>
            <person name="Buyck B."/>
            <person name="Bense V."/>
            <person name="Catcheside P."/>
            <person name="Chovatia M."/>
            <person name="Cooper J."/>
            <person name="Damon W."/>
            <person name="Desjardin D."/>
            <person name="Finy P."/>
            <person name="Geml J."/>
            <person name="Haridas S."/>
            <person name="Hughes K."/>
            <person name="Justo A."/>
            <person name="Karasinski D."/>
            <person name="Kautmanova I."/>
            <person name="Kiss B."/>
            <person name="Kocsube S."/>
            <person name="Kotiranta H."/>
            <person name="LaButti K.M."/>
            <person name="Lechner B.E."/>
            <person name="Liimatainen K."/>
            <person name="Lipzen A."/>
            <person name="Lukacs Z."/>
            <person name="Mihaltcheva S."/>
            <person name="Morgado L.N."/>
            <person name="Niskanen T."/>
            <person name="Noordeloos M.E."/>
            <person name="Ohm R.A."/>
            <person name="Ortiz-Santana B."/>
            <person name="Ovrebo C."/>
            <person name="Racz N."/>
            <person name="Riley R."/>
            <person name="Savchenko A."/>
            <person name="Shiryaev A."/>
            <person name="Soop K."/>
            <person name="Spirin V."/>
            <person name="Szebenyi C."/>
            <person name="Tomsovsky M."/>
            <person name="Tulloss R.E."/>
            <person name="Uehling J."/>
            <person name="Grigoriev I.V."/>
            <person name="Vagvolgyi C."/>
            <person name="Papp T."/>
            <person name="Martin F.M."/>
            <person name="Miettinen O."/>
            <person name="Hibbett D.S."/>
            <person name="Nagy L.G."/>
        </authorList>
    </citation>
    <scope>NUCLEOTIDE SEQUENCE [LARGE SCALE GENOMIC DNA]</scope>
    <source>
        <strain evidence="2 3">OMC1185</strain>
    </source>
</reference>
<evidence type="ECO:0000313" key="3">
    <source>
        <dbReference type="Proteomes" id="UP000305948"/>
    </source>
</evidence>
<evidence type="ECO:0000256" key="1">
    <source>
        <dbReference type="SAM" id="MobiDB-lite"/>
    </source>
</evidence>
<feature type="region of interest" description="Disordered" evidence="1">
    <location>
        <begin position="98"/>
        <end position="117"/>
    </location>
</feature>
<feature type="region of interest" description="Disordered" evidence="1">
    <location>
        <begin position="788"/>
        <end position="822"/>
    </location>
</feature>
<dbReference type="OrthoDB" id="3158032at2759"/>
<organism evidence="2 3">
    <name type="scientific">Heliocybe sulcata</name>
    <dbReference type="NCBI Taxonomy" id="5364"/>
    <lineage>
        <taxon>Eukaryota</taxon>
        <taxon>Fungi</taxon>
        <taxon>Dikarya</taxon>
        <taxon>Basidiomycota</taxon>
        <taxon>Agaricomycotina</taxon>
        <taxon>Agaricomycetes</taxon>
        <taxon>Gloeophyllales</taxon>
        <taxon>Gloeophyllaceae</taxon>
        <taxon>Heliocybe</taxon>
    </lineage>
</organism>
<keyword evidence="3" id="KW-1185">Reference proteome</keyword>
<feature type="region of interest" description="Disordered" evidence="1">
    <location>
        <begin position="353"/>
        <end position="376"/>
    </location>
</feature>
<dbReference type="EMBL" id="ML213506">
    <property type="protein sequence ID" value="TFK54022.1"/>
    <property type="molecule type" value="Genomic_DNA"/>
</dbReference>
<accession>A0A5C3N9U4</accession>
<evidence type="ECO:0000313" key="2">
    <source>
        <dbReference type="EMBL" id="TFK54022.1"/>
    </source>
</evidence>